<organism evidence="1">
    <name type="scientific">Arundo donax</name>
    <name type="common">Giant reed</name>
    <name type="synonym">Donax arundinaceus</name>
    <dbReference type="NCBI Taxonomy" id="35708"/>
    <lineage>
        <taxon>Eukaryota</taxon>
        <taxon>Viridiplantae</taxon>
        <taxon>Streptophyta</taxon>
        <taxon>Embryophyta</taxon>
        <taxon>Tracheophyta</taxon>
        <taxon>Spermatophyta</taxon>
        <taxon>Magnoliopsida</taxon>
        <taxon>Liliopsida</taxon>
        <taxon>Poales</taxon>
        <taxon>Poaceae</taxon>
        <taxon>PACMAD clade</taxon>
        <taxon>Arundinoideae</taxon>
        <taxon>Arundineae</taxon>
        <taxon>Arundo</taxon>
    </lineage>
</organism>
<name>A0A0A8YP44_ARUDO</name>
<protein>
    <submittedName>
        <fullName evidence="1">Uncharacterized protein</fullName>
    </submittedName>
</protein>
<accession>A0A0A8YP44</accession>
<dbReference type="AlphaFoldDB" id="A0A0A8YP44"/>
<reference evidence="1" key="1">
    <citation type="submission" date="2014-09" db="EMBL/GenBank/DDBJ databases">
        <authorList>
            <person name="Magalhaes I.L.F."/>
            <person name="Oliveira U."/>
            <person name="Santos F.R."/>
            <person name="Vidigal T.H.D.A."/>
            <person name="Brescovit A.D."/>
            <person name="Santos A.J."/>
        </authorList>
    </citation>
    <scope>NUCLEOTIDE SEQUENCE</scope>
    <source>
        <tissue evidence="1">Shoot tissue taken approximately 20 cm above the soil surface</tissue>
    </source>
</reference>
<evidence type="ECO:0000313" key="1">
    <source>
        <dbReference type="EMBL" id="JAD27726.1"/>
    </source>
</evidence>
<dbReference type="EMBL" id="GBRH01270169">
    <property type="protein sequence ID" value="JAD27726.1"/>
    <property type="molecule type" value="Transcribed_RNA"/>
</dbReference>
<sequence length="20" mass="2539">MFFSFFPVESRYCHFASWSY</sequence>
<reference evidence="1" key="2">
    <citation type="journal article" date="2015" name="Data Brief">
        <title>Shoot transcriptome of the giant reed, Arundo donax.</title>
        <authorList>
            <person name="Barrero R.A."/>
            <person name="Guerrero F.D."/>
            <person name="Moolhuijzen P."/>
            <person name="Goolsby J.A."/>
            <person name="Tidwell J."/>
            <person name="Bellgard S.E."/>
            <person name="Bellgard M.I."/>
        </authorList>
    </citation>
    <scope>NUCLEOTIDE SEQUENCE</scope>
    <source>
        <tissue evidence="1">Shoot tissue taken approximately 20 cm above the soil surface</tissue>
    </source>
</reference>
<proteinExistence type="predicted"/>